<dbReference type="EMBL" id="CP097510">
    <property type="protein sequence ID" value="URE26385.1"/>
    <property type="molecule type" value="Genomic_DNA"/>
</dbReference>
<keyword evidence="1" id="KW-0732">Signal</keyword>
<protein>
    <submittedName>
        <fullName evidence="2">Uncharacterized protein</fullName>
    </submittedName>
</protein>
<evidence type="ECO:0000256" key="1">
    <source>
        <dbReference type="SAM" id="SignalP"/>
    </source>
</evidence>
<evidence type="ECO:0000313" key="2">
    <source>
        <dbReference type="EMBL" id="URE26385.1"/>
    </source>
</evidence>
<reference evidence="2" key="1">
    <citation type="submission" date="2022-05" db="EMBL/GenBank/DDBJ databases">
        <title>The Musa troglodytarum L. genome provides insights into the mechanism of non-climacteric behaviour and enrichment of carotenoids.</title>
        <authorList>
            <person name="Wang J."/>
        </authorList>
    </citation>
    <scope>NUCLEOTIDE SEQUENCE</scope>
    <source>
        <tissue evidence="2">Leaf</tissue>
    </source>
</reference>
<feature type="chain" id="PRO_5039338360" evidence="1">
    <location>
        <begin position="25"/>
        <end position="123"/>
    </location>
</feature>
<name>A0A9E7H422_9LILI</name>
<proteinExistence type="predicted"/>
<feature type="signal peptide" evidence="1">
    <location>
        <begin position="1"/>
        <end position="24"/>
    </location>
</feature>
<organism evidence="2 3">
    <name type="scientific">Musa troglodytarum</name>
    <name type="common">fe'i banana</name>
    <dbReference type="NCBI Taxonomy" id="320322"/>
    <lineage>
        <taxon>Eukaryota</taxon>
        <taxon>Viridiplantae</taxon>
        <taxon>Streptophyta</taxon>
        <taxon>Embryophyta</taxon>
        <taxon>Tracheophyta</taxon>
        <taxon>Spermatophyta</taxon>
        <taxon>Magnoliopsida</taxon>
        <taxon>Liliopsida</taxon>
        <taxon>Zingiberales</taxon>
        <taxon>Musaceae</taxon>
        <taxon>Musa</taxon>
    </lineage>
</organism>
<dbReference type="AlphaFoldDB" id="A0A9E7H422"/>
<gene>
    <name evidence="2" type="ORF">MUK42_13543</name>
</gene>
<dbReference type="Proteomes" id="UP001055439">
    <property type="component" value="Chromosome 8"/>
</dbReference>
<accession>A0A9E7H422</accession>
<keyword evidence="3" id="KW-1185">Reference proteome</keyword>
<sequence length="123" mass="13587">MVQNWSFSICLDILMMCLMENIMSHSSSPLLLSNIMIPTSALQELTNPRNKGCRIVPKEAEPVESNCTLSTVSIPLKLTIQLFCPGWPLPPVSCTSDINSFPEMRVLSHLGPGYSNEFTTGNE</sequence>
<evidence type="ECO:0000313" key="3">
    <source>
        <dbReference type="Proteomes" id="UP001055439"/>
    </source>
</evidence>